<gene>
    <name evidence="4 6" type="primary">mshD</name>
    <name evidence="6" type="ORF">CIG21_09960</name>
</gene>
<comment type="caution">
    <text evidence="6">The sequence shown here is derived from an EMBL/GenBank/DDBJ whole genome shotgun (WGS) entry which is preliminary data.</text>
</comment>
<comment type="catalytic activity">
    <reaction evidence="4">
        <text>1D-myo-inositol 2-(L-cysteinylamino)-2-deoxy-alpha-D-glucopyranoside + acetyl-CoA = mycothiol + CoA + H(+)</text>
        <dbReference type="Rhea" id="RHEA:26172"/>
        <dbReference type="ChEBI" id="CHEBI:15378"/>
        <dbReference type="ChEBI" id="CHEBI:16768"/>
        <dbReference type="ChEBI" id="CHEBI:57287"/>
        <dbReference type="ChEBI" id="CHEBI:57288"/>
        <dbReference type="ChEBI" id="CHEBI:58887"/>
        <dbReference type="EC" id="2.3.1.189"/>
    </reaction>
</comment>
<evidence type="ECO:0000313" key="7">
    <source>
        <dbReference type="Proteomes" id="UP000215771"/>
    </source>
</evidence>
<dbReference type="RefSeq" id="WP_095278688.1">
    <property type="nucleotide sequence ID" value="NZ_CP047655.1"/>
</dbReference>
<name>A0A269PB41_9CORY</name>
<comment type="function">
    <text evidence="4">Catalyzes the transfer of acetyl from acetyl-CoA to desacetylmycothiol (Cys-GlcN-Ins) to form mycothiol.</text>
</comment>
<feature type="binding site" evidence="4">
    <location>
        <position position="218"/>
    </location>
    <ligand>
        <name>1D-myo-inositol 2-(L-cysteinylamino)-2-deoxy-alpha-D-glucopyranoside</name>
        <dbReference type="ChEBI" id="CHEBI:58887"/>
    </ligand>
</feature>
<evidence type="ECO:0000256" key="3">
    <source>
        <dbReference type="ARBA" id="ARBA00023315"/>
    </source>
</evidence>
<proteinExistence type="inferred from homology"/>
<comment type="caution">
    <text evidence="4">Lacks conserved residue(s) required for the propagation of feature annotation.</text>
</comment>
<evidence type="ECO:0000313" key="6">
    <source>
        <dbReference type="EMBL" id="PAJ68768.1"/>
    </source>
</evidence>
<dbReference type="Pfam" id="PF00583">
    <property type="entry name" value="Acetyltransf_1"/>
    <property type="match status" value="2"/>
</dbReference>
<feature type="domain" description="N-acetyltransferase" evidence="5">
    <location>
        <begin position="140"/>
        <end position="289"/>
    </location>
</feature>
<dbReference type="CDD" id="cd04301">
    <property type="entry name" value="NAT_SF"/>
    <property type="match status" value="2"/>
</dbReference>
<accession>A0A269PB41</accession>
<feature type="binding site" evidence="4">
    <location>
        <position position="171"/>
    </location>
    <ligand>
        <name>1D-myo-inositol 2-(L-cysteinylamino)-2-deoxy-alpha-D-glucopyranoside</name>
        <dbReference type="ChEBI" id="CHEBI:58887"/>
    </ligand>
</feature>
<feature type="binding site" evidence="4">
    <location>
        <begin position="63"/>
        <end position="65"/>
    </location>
    <ligand>
        <name>acetyl-CoA</name>
        <dbReference type="ChEBI" id="CHEBI:57288"/>
        <label>1</label>
    </ligand>
</feature>
<reference evidence="6 7" key="1">
    <citation type="submission" date="2017-08" db="EMBL/GenBank/DDBJ databases">
        <authorList>
            <person name="de Groot N.N."/>
        </authorList>
    </citation>
    <scope>NUCLEOTIDE SEQUENCE [LARGE SCALE GENOMIC DNA]</scope>
    <source>
        <strain evidence="6 7">NBT06-6</strain>
    </source>
</reference>
<dbReference type="PANTHER" id="PTHR43877">
    <property type="entry name" value="AMINOALKYLPHOSPHONATE N-ACETYLTRANSFERASE-RELATED-RELATED"/>
    <property type="match status" value="1"/>
</dbReference>
<dbReference type="InterPro" id="IPR016181">
    <property type="entry name" value="Acyl_CoA_acyltransferase"/>
</dbReference>
<dbReference type="InterPro" id="IPR017813">
    <property type="entry name" value="Mycothiol_AcTrfase"/>
</dbReference>
<keyword evidence="1 4" id="KW-0808">Transferase</keyword>
<dbReference type="PROSITE" id="PS51186">
    <property type="entry name" value="GNAT"/>
    <property type="match status" value="2"/>
</dbReference>
<dbReference type="AlphaFoldDB" id="A0A269PB41"/>
<feature type="binding site" evidence="4">
    <location>
        <position position="256"/>
    </location>
    <ligand>
        <name>1D-myo-inositol 2-(L-cysteinylamino)-2-deoxy-alpha-D-glucopyranoside</name>
        <dbReference type="ChEBI" id="CHEBI:58887"/>
    </ligand>
</feature>
<protein>
    <recommendedName>
        <fullName evidence="4">Mycothiol acetyltransferase</fullName>
        <shortName evidence="4">MSH acetyltransferase</shortName>
        <ecNumber evidence="4">2.3.1.189</ecNumber>
    </recommendedName>
    <alternativeName>
        <fullName evidence="4">Mycothiol synthase</fullName>
    </alternativeName>
</protein>
<comment type="subunit">
    <text evidence="4">Monomer.</text>
</comment>
<dbReference type="HAMAP" id="MF_01698">
    <property type="entry name" value="MshD"/>
    <property type="match status" value="1"/>
</dbReference>
<dbReference type="InterPro" id="IPR050832">
    <property type="entry name" value="Bact_Acetyltransf"/>
</dbReference>
<dbReference type="NCBIfam" id="TIGR03448">
    <property type="entry name" value="mycothiol_MshD"/>
    <property type="match status" value="1"/>
</dbReference>
<dbReference type="GO" id="GO:0035447">
    <property type="term" value="F:mycothiol synthase activity"/>
    <property type="evidence" value="ECO:0007669"/>
    <property type="project" value="UniProtKB-UniRule"/>
</dbReference>
<sequence length="289" mass="31071">MHDYSIILHAATDADGVAPFSEAFEQALSDATLNHSLLTTPSTDVPGGLAGLASIAPDGSAELVVHPEARRRGIGAELARRVLEQRPDAGLWAHGNLPGARALAESLGLEPTRELLVMACEGDDLRDAAQLTLPDGYQARTLASAKAAGEQDALEREWLRVNNEAFSWHPEQGGWDLERLHRAMRVEWFDPEGVWFLSCGDELAGFSWTKVHPDGTGEVYVVGLANDYRGRGLGAPLMQLALSHLVGEGKDRVILYVEADNAPAVARYEGLGFAVAERHVVYSGASESA</sequence>
<dbReference type="EC" id="2.3.1.189" evidence="4"/>
<feature type="binding site" evidence="4">
    <location>
        <position position="22"/>
    </location>
    <ligand>
        <name>1D-myo-inositol 2-(L-cysteinylamino)-2-deoxy-alpha-D-glucopyranoside</name>
        <dbReference type="ChEBI" id="CHEBI:58887"/>
    </ligand>
</feature>
<keyword evidence="2 4" id="KW-0677">Repeat</keyword>
<dbReference type="Gene3D" id="3.40.630.30">
    <property type="match status" value="1"/>
</dbReference>
<dbReference type="InterPro" id="IPR000182">
    <property type="entry name" value="GNAT_dom"/>
</dbReference>
<comment type="similarity">
    <text evidence="4">Belongs to the acetyltransferase family. MshD subfamily.</text>
</comment>
<dbReference type="PIRSF" id="PIRSF021524">
    <property type="entry name" value="MSH_acetyltransferase"/>
    <property type="match status" value="1"/>
</dbReference>
<organism evidence="6 7">
    <name type="scientific">Corynebacterium hadale</name>
    <dbReference type="NCBI Taxonomy" id="2026255"/>
    <lineage>
        <taxon>Bacteria</taxon>
        <taxon>Bacillati</taxon>
        <taxon>Actinomycetota</taxon>
        <taxon>Actinomycetes</taxon>
        <taxon>Mycobacteriales</taxon>
        <taxon>Corynebacteriaceae</taxon>
        <taxon>Corynebacterium</taxon>
    </lineage>
</organism>
<evidence type="ECO:0000256" key="2">
    <source>
        <dbReference type="ARBA" id="ARBA00022737"/>
    </source>
</evidence>
<evidence type="ECO:0000259" key="5">
    <source>
        <dbReference type="PROSITE" id="PS51186"/>
    </source>
</evidence>
<dbReference type="Proteomes" id="UP000215771">
    <property type="component" value="Unassembled WGS sequence"/>
</dbReference>
<feature type="domain" description="N-acetyltransferase" evidence="5">
    <location>
        <begin position="5"/>
        <end position="132"/>
    </location>
</feature>
<dbReference type="GO" id="GO:0010125">
    <property type="term" value="P:mycothiol biosynthetic process"/>
    <property type="evidence" value="ECO:0007669"/>
    <property type="project" value="UniProtKB-UniRule"/>
</dbReference>
<keyword evidence="3 4" id="KW-0012">Acyltransferase</keyword>
<dbReference type="EMBL" id="NQMQ01000022">
    <property type="protein sequence ID" value="PAJ68768.1"/>
    <property type="molecule type" value="Genomic_DNA"/>
</dbReference>
<evidence type="ECO:0000256" key="4">
    <source>
        <dbReference type="HAMAP-Rule" id="MF_01698"/>
    </source>
</evidence>
<feature type="binding site" evidence="4">
    <location>
        <begin position="222"/>
        <end position="224"/>
    </location>
    <ligand>
        <name>acetyl-CoA</name>
        <dbReference type="ChEBI" id="CHEBI:57288"/>
        <label>2</label>
    </ligand>
</feature>
<dbReference type="SUPFAM" id="SSF55729">
    <property type="entry name" value="Acyl-CoA N-acyltransferases (Nat)"/>
    <property type="match status" value="1"/>
</dbReference>
<feature type="binding site" evidence="4">
    <location>
        <position position="210"/>
    </location>
    <ligand>
        <name>1D-myo-inositol 2-(L-cysteinylamino)-2-deoxy-alpha-D-glucopyranoside</name>
        <dbReference type="ChEBI" id="CHEBI:58887"/>
    </ligand>
</feature>
<evidence type="ECO:0000256" key="1">
    <source>
        <dbReference type="ARBA" id="ARBA00022679"/>
    </source>
</evidence>